<evidence type="ECO:0000313" key="4">
    <source>
        <dbReference type="Proteomes" id="UP001181693"/>
    </source>
</evidence>
<dbReference type="InterPro" id="IPR039581">
    <property type="entry name" value="FNDC11"/>
</dbReference>
<dbReference type="InterPro" id="IPR048317">
    <property type="entry name" value="DUF5581_C"/>
</dbReference>
<dbReference type="InterPro" id="IPR049231">
    <property type="entry name" value="DUF5581_N"/>
</dbReference>
<evidence type="ECO:0000313" key="3">
    <source>
        <dbReference type="EMBL" id="DBA21992.1"/>
    </source>
</evidence>
<comment type="caution">
    <text evidence="3">The sequence shown here is derived from an EMBL/GenBank/DDBJ whole genome shotgun (WGS) entry which is preliminary data.</text>
</comment>
<evidence type="ECO:0008006" key="5">
    <source>
        <dbReference type="Google" id="ProtNLM"/>
    </source>
</evidence>
<feature type="domain" description="DUF5581" evidence="1">
    <location>
        <begin position="189"/>
        <end position="286"/>
    </location>
</feature>
<accession>A0AAV3ACV4</accession>
<evidence type="ECO:0000259" key="1">
    <source>
        <dbReference type="Pfam" id="PF17744"/>
    </source>
</evidence>
<dbReference type="Proteomes" id="UP001181693">
    <property type="component" value="Unassembled WGS sequence"/>
</dbReference>
<organism evidence="3 4">
    <name type="scientific">Pyxicephalus adspersus</name>
    <name type="common">African bullfrog</name>
    <dbReference type="NCBI Taxonomy" id="30357"/>
    <lineage>
        <taxon>Eukaryota</taxon>
        <taxon>Metazoa</taxon>
        <taxon>Chordata</taxon>
        <taxon>Craniata</taxon>
        <taxon>Vertebrata</taxon>
        <taxon>Euteleostomi</taxon>
        <taxon>Amphibia</taxon>
        <taxon>Batrachia</taxon>
        <taxon>Anura</taxon>
        <taxon>Neobatrachia</taxon>
        <taxon>Ranoidea</taxon>
        <taxon>Pyxicephalidae</taxon>
        <taxon>Pyxicephalinae</taxon>
        <taxon>Pyxicephalus</taxon>
    </lineage>
</organism>
<dbReference type="Pfam" id="PF20996">
    <property type="entry name" value="DUF5581_N"/>
    <property type="match status" value="1"/>
</dbReference>
<sequence>MAQKTSMNNLSRSMTCVKRQDEGESLAIFKDKQAFLKILNKKLSKGILENLETQLEQLKNSSFFISVLPKEIVVGQQNISIFRLLDPKRLESMKKMSADLTKIQLCLLQEYLEQLKKNRRELVELVQLNNRDFSLKKHKAPIQYVSEISELLYNFKNMLEPGQLHIKHRLMPHAAVSYVPPLTLLLRNKGPVIFDQEESTAYDNWAFLSWHVSGQRHLTDSYELCFQQIDVPTHKVPHSGVYIVTHSTFKICNLLLEKTYKFSIRRVKACNLVYDEWYDVITMSTGKSSSCHAKSHTYGDYKMKAKS</sequence>
<reference evidence="3" key="1">
    <citation type="thesis" date="2020" institute="ProQuest LLC" country="789 East Eisenhower Parkway, Ann Arbor, MI, USA">
        <title>Comparative Genomics and Chromosome Evolution.</title>
        <authorList>
            <person name="Mudd A.B."/>
        </authorList>
    </citation>
    <scope>NUCLEOTIDE SEQUENCE</scope>
    <source>
        <strain evidence="3">1538</strain>
        <tissue evidence="3">Blood</tissue>
    </source>
</reference>
<dbReference type="EMBL" id="DYDO01000006">
    <property type="protein sequence ID" value="DBA21992.1"/>
    <property type="molecule type" value="Genomic_DNA"/>
</dbReference>
<gene>
    <name evidence="3" type="ORF">GDO54_013094</name>
</gene>
<dbReference type="Pfam" id="PF17744">
    <property type="entry name" value="DUF5581"/>
    <property type="match status" value="1"/>
</dbReference>
<name>A0AAV3ACV4_PYXAD</name>
<proteinExistence type="predicted"/>
<keyword evidence="4" id="KW-1185">Reference proteome</keyword>
<dbReference type="AlphaFoldDB" id="A0AAV3ACV4"/>
<evidence type="ECO:0000259" key="2">
    <source>
        <dbReference type="Pfam" id="PF20996"/>
    </source>
</evidence>
<feature type="domain" description="DUF5581" evidence="2">
    <location>
        <begin position="28"/>
        <end position="181"/>
    </location>
</feature>
<protein>
    <recommendedName>
        <fullName evidence="5">Fibronectin type III domain-containing protein 11</fullName>
    </recommendedName>
</protein>
<dbReference type="PANTHER" id="PTHR14537">
    <property type="entry name" value="FIBRONECTIN TYPE III DOMAIN-CONTAINING PROTEIN 11"/>
    <property type="match status" value="1"/>
</dbReference>